<dbReference type="PANTHER" id="PTHR30349:SF88">
    <property type="entry name" value="BLL1584 PROTEIN"/>
    <property type="match status" value="1"/>
</dbReference>
<dbReference type="Proteomes" id="UP000603912">
    <property type="component" value="Unassembled WGS sequence"/>
</dbReference>
<feature type="domain" description="Tyr recombinase" evidence="3">
    <location>
        <begin position="197"/>
        <end position="379"/>
    </location>
</feature>
<dbReference type="InterPro" id="IPR011010">
    <property type="entry name" value="DNA_brk_join_enz"/>
</dbReference>
<dbReference type="InterPro" id="IPR002104">
    <property type="entry name" value="Integrase_catalytic"/>
</dbReference>
<gene>
    <name evidence="4" type="ORF">GCM10007036_36580</name>
</gene>
<dbReference type="GO" id="GO:0015074">
    <property type="term" value="P:DNA integration"/>
    <property type="evidence" value="ECO:0007669"/>
    <property type="project" value="UniProtKB-KW"/>
</dbReference>
<keyword evidence="1" id="KW-0229">DNA integration</keyword>
<evidence type="ECO:0000313" key="5">
    <source>
        <dbReference type="Proteomes" id="UP000603912"/>
    </source>
</evidence>
<dbReference type="PROSITE" id="PS51898">
    <property type="entry name" value="TYR_RECOMBINASE"/>
    <property type="match status" value="1"/>
</dbReference>
<dbReference type="AlphaFoldDB" id="A0A917IAA2"/>
<sequence>MPRAKQPARLWLRPASKDRAAVWIIRDNGRMHSTGCSEAARAEAEKKLAGYIGGKHNPVADQPAPASETAVLDVLSVYLDDVAPRQARPAKVAERIERLIDWWDGKTLANVSPASCREYAKRAIVTTTPTGKVVIRKGVGGARRDLEDLRAAINHHARRGLHSGFVSVELPAKGKARQRWLTRAEAARLIWACWRHRETQTLHRGRQKGKLQQTQKRPLRHLARFLLIALYTGSRPGAILSASIVAEPGRSYIDLDSGLFYRLAEGARETNKRQPPVPMPLRLLAHIRRWEKTGAIARYPVEFNGLPVKSVKVGFARAVKLAALPGNITPHTLRHTAATWLMHQRVPTSISAAYLGMSEQIFKSNYEHHHPDYMLEARDAIVRRR</sequence>
<comment type="caution">
    <text evidence="4">The sequence shown here is derived from an EMBL/GenBank/DDBJ whole genome shotgun (WGS) entry which is preliminary data.</text>
</comment>
<dbReference type="GO" id="GO:0006310">
    <property type="term" value="P:DNA recombination"/>
    <property type="evidence" value="ECO:0007669"/>
    <property type="project" value="UniProtKB-KW"/>
</dbReference>
<proteinExistence type="predicted"/>
<evidence type="ECO:0000313" key="4">
    <source>
        <dbReference type="EMBL" id="GGH27803.1"/>
    </source>
</evidence>
<protein>
    <recommendedName>
        <fullName evidence="3">Tyr recombinase domain-containing protein</fullName>
    </recommendedName>
</protein>
<accession>A0A917IAA2</accession>
<dbReference type="InterPro" id="IPR013762">
    <property type="entry name" value="Integrase-like_cat_sf"/>
</dbReference>
<evidence type="ECO:0000256" key="2">
    <source>
        <dbReference type="ARBA" id="ARBA00023172"/>
    </source>
</evidence>
<dbReference type="GO" id="GO:0003677">
    <property type="term" value="F:DNA binding"/>
    <property type="evidence" value="ECO:0007669"/>
    <property type="project" value="InterPro"/>
</dbReference>
<organism evidence="4 5">
    <name type="scientific">Alsobacter metallidurans</name>
    <dbReference type="NCBI Taxonomy" id="340221"/>
    <lineage>
        <taxon>Bacteria</taxon>
        <taxon>Pseudomonadati</taxon>
        <taxon>Pseudomonadota</taxon>
        <taxon>Alphaproteobacteria</taxon>
        <taxon>Hyphomicrobiales</taxon>
        <taxon>Alsobacteraceae</taxon>
        <taxon>Alsobacter</taxon>
    </lineage>
</organism>
<reference evidence="4" key="1">
    <citation type="journal article" date="2014" name="Int. J. Syst. Evol. Microbiol.">
        <title>Complete genome sequence of Corynebacterium casei LMG S-19264T (=DSM 44701T), isolated from a smear-ripened cheese.</title>
        <authorList>
            <consortium name="US DOE Joint Genome Institute (JGI-PGF)"/>
            <person name="Walter F."/>
            <person name="Albersmeier A."/>
            <person name="Kalinowski J."/>
            <person name="Ruckert C."/>
        </authorList>
    </citation>
    <scope>NUCLEOTIDE SEQUENCE</scope>
    <source>
        <strain evidence="4">CGMCC 1.12214</strain>
    </source>
</reference>
<dbReference type="PANTHER" id="PTHR30349">
    <property type="entry name" value="PHAGE INTEGRASE-RELATED"/>
    <property type="match status" value="1"/>
</dbReference>
<dbReference type="Pfam" id="PF00589">
    <property type="entry name" value="Phage_integrase"/>
    <property type="match status" value="1"/>
</dbReference>
<evidence type="ECO:0000259" key="3">
    <source>
        <dbReference type="PROSITE" id="PS51898"/>
    </source>
</evidence>
<name>A0A917IAA2_9HYPH</name>
<reference evidence="4" key="2">
    <citation type="submission" date="2020-09" db="EMBL/GenBank/DDBJ databases">
        <authorList>
            <person name="Sun Q."/>
            <person name="Zhou Y."/>
        </authorList>
    </citation>
    <scope>NUCLEOTIDE SEQUENCE</scope>
    <source>
        <strain evidence="4">CGMCC 1.12214</strain>
    </source>
</reference>
<dbReference type="EMBL" id="BMES01000002">
    <property type="protein sequence ID" value="GGH27803.1"/>
    <property type="molecule type" value="Genomic_DNA"/>
</dbReference>
<evidence type="ECO:0000256" key="1">
    <source>
        <dbReference type="ARBA" id="ARBA00022908"/>
    </source>
</evidence>
<keyword evidence="2" id="KW-0233">DNA recombination</keyword>
<dbReference type="RefSeq" id="WP_188519120.1">
    <property type="nucleotide sequence ID" value="NZ_BMES01000002.1"/>
</dbReference>
<keyword evidence="5" id="KW-1185">Reference proteome</keyword>
<dbReference type="InterPro" id="IPR050090">
    <property type="entry name" value="Tyrosine_recombinase_XerCD"/>
</dbReference>
<dbReference type="SUPFAM" id="SSF56349">
    <property type="entry name" value="DNA breaking-rejoining enzymes"/>
    <property type="match status" value="1"/>
</dbReference>
<dbReference type="Gene3D" id="1.10.443.10">
    <property type="entry name" value="Intergrase catalytic core"/>
    <property type="match status" value="1"/>
</dbReference>